<sequence>MVEQAGEQEPVTPHERQLVDLALQDRELVPRYQDLDLGDPDIRCPACI</sequence>
<organism evidence="1">
    <name type="scientific">Streptomyces sp. NBC_00119</name>
    <dbReference type="NCBI Taxonomy" id="2975659"/>
    <lineage>
        <taxon>Bacteria</taxon>
        <taxon>Bacillati</taxon>
        <taxon>Actinomycetota</taxon>
        <taxon>Actinomycetes</taxon>
        <taxon>Kitasatosporales</taxon>
        <taxon>Streptomycetaceae</taxon>
        <taxon>Streptomyces</taxon>
    </lineage>
</organism>
<name>A0AAU1UG57_9ACTN</name>
<accession>A0AAU1UG57</accession>
<proteinExistence type="predicted"/>
<dbReference type="EMBL" id="CP108195">
    <property type="protein sequence ID" value="WTS16967.1"/>
    <property type="molecule type" value="Genomic_DNA"/>
</dbReference>
<reference evidence="1" key="1">
    <citation type="submission" date="2022-10" db="EMBL/GenBank/DDBJ databases">
        <title>The complete genomes of actinobacterial strains from the NBC collection.</title>
        <authorList>
            <person name="Joergensen T.S."/>
            <person name="Alvarez Arevalo M."/>
            <person name="Sterndorff E.B."/>
            <person name="Faurdal D."/>
            <person name="Vuksanovic O."/>
            <person name="Mourched A.-S."/>
            <person name="Charusanti P."/>
            <person name="Shaw S."/>
            <person name="Blin K."/>
            <person name="Weber T."/>
        </authorList>
    </citation>
    <scope>NUCLEOTIDE SEQUENCE</scope>
    <source>
        <strain evidence="1">NBC_00119</strain>
    </source>
</reference>
<protein>
    <submittedName>
        <fullName evidence="1">Uncharacterized protein</fullName>
    </submittedName>
</protein>
<dbReference type="AlphaFoldDB" id="A0AAU1UG57"/>
<gene>
    <name evidence="1" type="ORF">OHU69_41545</name>
</gene>
<evidence type="ECO:0000313" key="1">
    <source>
        <dbReference type="EMBL" id="WTS16967.1"/>
    </source>
</evidence>